<proteinExistence type="inferred from homology"/>
<evidence type="ECO:0000256" key="7">
    <source>
        <dbReference type="ARBA" id="ARBA00023268"/>
    </source>
</evidence>
<accession>A0ABR8Q7G0</accession>
<dbReference type="InterPro" id="IPR013747">
    <property type="entry name" value="ACP_syn_III_C"/>
</dbReference>
<dbReference type="NCBIfam" id="TIGR00747">
    <property type="entry name" value="fabH"/>
    <property type="match status" value="1"/>
</dbReference>
<dbReference type="InterPro" id="IPR016039">
    <property type="entry name" value="Thiolase-like"/>
</dbReference>
<comment type="domain">
    <text evidence="9">The last Arg residue of the ACP-binding site is essential for the weak association between ACP/AcpP and FabH.</text>
</comment>
<evidence type="ECO:0000313" key="13">
    <source>
        <dbReference type="Proteomes" id="UP000640335"/>
    </source>
</evidence>
<protein>
    <recommendedName>
        <fullName evidence="9">Beta-ketoacyl-[acyl-carrier-protein] synthase III</fullName>
        <shortName evidence="9">Beta-ketoacyl-ACP synthase III</shortName>
        <shortName evidence="9">KAS III</shortName>
        <ecNumber evidence="9">2.3.1.180</ecNumber>
    </recommendedName>
    <alternativeName>
        <fullName evidence="9">3-oxoacyl-[acyl-carrier-protein] synthase 3</fullName>
    </alternativeName>
    <alternativeName>
        <fullName evidence="9">3-oxoacyl-[acyl-carrier-protein] synthase III</fullName>
    </alternativeName>
</protein>
<keyword evidence="4 9" id="KW-0276">Fatty acid metabolism</keyword>
<dbReference type="Pfam" id="PF08545">
    <property type="entry name" value="ACP_syn_III"/>
    <property type="match status" value="1"/>
</dbReference>
<dbReference type="RefSeq" id="WP_191751115.1">
    <property type="nucleotide sequence ID" value="NZ_JACSQZ010000076.1"/>
</dbReference>
<comment type="catalytic activity">
    <reaction evidence="9">
        <text>malonyl-[ACP] + acetyl-CoA + H(+) = 3-oxobutanoyl-[ACP] + CO2 + CoA</text>
        <dbReference type="Rhea" id="RHEA:12080"/>
        <dbReference type="Rhea" id="RHEA-COMP:9623"/>
        <dbReference type="Rhea" id="RHEA-COMP:9625"/>
        <dbReference type="ChEBI" id="CHEBI:15378"/>
        <dbReference type="ChEBI" id="CHEBI:16526"/>
        <dbReference type="ChEBI" id="CHEBI:57287"/>
        <dbReference type="ChEBI" id="CHEBI:57288"/>
        <dbReference type="ChEBI" id="CHEBI:78449"/>
        <dbReference type="ChEBI" id="CHEBI:78450"/>
        <dbReference type="EC" id="2.3.1.180"/>
    </reaction>
</comment>
<dbReference type="InterPro" id="IPR013751">
    <property type="entry name" value="ACP_syn_III_N"/>
</dbReference>
<evidence type="ECO:0000256" key="8">
    <source>
        <dbReference type="ARBA" id="ARBA00023315"/>
    </source>
</evidence>
<comment type="pathway">
    <text evidence="9">Lipid metabolism; fatty acid biosynthesis.</text>
</comment>
<reference evidence="12 13" key="1">
    <citation type="submission" date="2020-08" db="EMBL/GenBank/DDBJ databases">
        <title>A Genomic Blueprint of the Chicken Gut Microbiome.</title>
        <authorList>
            <person name="Gilroy R."/>
            <person name="Ravi A."/>
            <person name="Getino M."/>
            <person name="Pursley I."/>
            <person name="Horton D.L."/>
            <person name="Alikhan N.-F."/>
            <person name="Baker D."/>
            <person name="Gharbi K."/>
            <person name="Hall N."/>
            <person name="Watson M."/>
            <person name="Adriaenssens E.M."/>
            <person name="Foster-Nyarko E."/>
            <person name="Jarju S."/>
            <person name="Secka A."/>
            <person name="Antonio M."/>
            <person name="Oren A."/>
            <person name="Chaudhuri R."/>
            <person name="La Ragione R.M."/>
            <person name="Hildebrand F."/>
            <person name="Pallen M.J."/>
        </authorList>
    </citation>
    <scope>NUCLEOTIDE SEQUENCE [LARGE SCALE GENOMIC DNA]</scope>
    <source>
        <strain evidence="12 13">Sa3CUN1</strain>
    </source>
</reference>
<comment type="caution">
    <text evidence="12">The sequence shown here is derived from an EMBL/GenBank/DDBJ whole genome shotgun (WGS) entry which is preliminary data.</text>
</comment>
<dbReference type="Proteomes" id="UP000640335">
    <property type="component" value="Unassembled WGS sequence"/>
</dbReference>
<keyword evidence="5 9" id="KW-0443">Lipid metabolism</keyword>
<feature type="active site" evidence="9">
    <location>
        <position position="252"/>
    </location>
</feature>
<dbReference type="PANTHER" id="PTHR43091:SF1">
    <property type="entry name" value="BETA-KETOACYL-[ACYL-CARRIER-PROTEIN] SYNTHASE III, CHLOROPLASTIC"/>
    <property type="match status" value="1"/>
</dbReference>
<comment type="subcellular location">
    <subcellularLocation>
        <location evidence="9">Cytoplasm</location>
    </subcellularLocation>
</comment>
<dbReference type="EMBL" id="JACSQZ010000076">
    <property type="protein sequence ID" value="MBD7916371.1"/>
    <property type="molecule type" value="Genomic_DNA"/>
</dbReference>
<dbReference type="CDD" id="cd00830">
    <property type="entry name" value="KAS_III"/>
    <property type="match status" value="1"/>
</dbReference>
<evidence type="ECO:0000256" key="9">
    <source>
        <dbReference type="HAMAP-Rule" id="MF_01815"/>
    </source>
</evidence>
<comment type="similarity">
    <text evidence="1 9">Belongs to the thiolase-like superfamily. FabH family.</text>
</comment>
<organism evidence="12 13">
    <name type="scientific">Clostridium gallinarum</name>
    <dbReference type="NCBI Taxonomy" id="2762246"/>
    <lineage>
        <taxon>Bacteria</taxon>
        <taxon>Bacillati</taxon>
        <taxon>Bacillota</taxon>
        <taxon>Clostridia</taxon>
        <taxon>Eubacteriales</taxon>
        <taxon>Clostridiaceae</taxon>
        <taxon>Clostridium</taxon>
    </lineage>
</organism>
<dbReference type="EC" id="2.3.1.180" evidence="9"/>
<keyword evidence="6 9" id="KW-0275">Fatty acid biosynthesis</keyword>
<evidence type="ECO:0000256" key="1">
    <source>
        <dbReference type="ARBA" id="ARBA00008642"/>
    </source>
</evidence>
<dbReference type="Gene3D" id="3.40.47.10">
    <property type="match status" value="1"/>
</dbReference>
<comment type="subunit">
    <text evidence="9">Homodimer.</text>
</comment>
<evidence type="ECO:0000256" key="5">
    <source>
        <dbReference type="ARBA" id="ARBA00023098"/>
    </source>
</evidence>
<dbReference type="NCBIfam" id="NF006829">
    <property type="entry name" value="PRK09352.1"/>
    <property type="match status" value="1"/>
</dbReference>
<keyword evidence="13" id="KW-1185">Reference proteome</keyword>
<dbReference type="SUPFAM" id="SSF53901">
    <property type="entry name" value="Thiolase-like"/>
    <property type="match status" value="1"/>
</dbReference>
<keyword evidence="3 9" id="KW-0808">Transferase</keyword>
<dbReference type="Pfam" id="PF08541">
    <property type="entry name" value="ACP_syn_III_C"/>
    <property type="match status" value="1"/>
</dbReference>
<evidence type="ECO:0000256" key="6">
    <source>
        <dbReference type="ARBA" id="ARBA00023160"/>
    </source>
</evidence>
<feature type="active site" evidence="9">
    <location>
        <position position="112"/>
    </location>
</feature>
<keyword evidence="2 9" id="KW-0444">Lipid biosynthesis</keyword>
<feature type="domain" description="Beta-ketoacyl-[acyl-carrier-protein] synthase III N-terminal" evidence="11">
    <location>
        <begin position="106"/>
        <end position="184"/>
    </location>
</feature>
<keyword evidence="7 9" id="KW-0511">Multifunctional enzyme</keyword>
<name>A0ABR8Q7G0_9CLOT</name>
<feature type="active site" evidence="9">
    <location>
        <position position="282"/>
    </location>
</feature>
<feature type="domain" description="Beta-ketoacyl-[acyl-carrier-protein] synthase III C-terminal" evidence="10">
    <location>
        <begin position="236"/>
        <end position="324"/>
    </location>
</feature>
<evidence type="ECO:0000259" key="11">
    <source>
        <dbReference type="Pfam" id="PF08545"/>
    </source>
</evidence>
<keyword evidence="9" id="KW-0963">Cytoplasm</keyword>
<feature type="region of interest" description="ACP-binding" evidence="9">
    <location>
        <begin position="253"/>
        <end position="257"/>
    </location>
</feature>
<evidence type="ECO:0000256" key="2">
    <source>
        <dbReference type="ARBA" id="ARBA00022516"/>
    </source>
</evidence>
<dbReference type="PANTHER" id="PTHR43091">
    <property type="entry name" value="3-OXOACYL-[ACYL-CARRIER-PROTEIN] SYNTHASE"/>
    <property type="match status" value="1"/>
</dbReference>
<evidence type="ECO:0000259" key="10">
    <source>
        <dbReference type="Pfam" id="PF08541"/>
    </source>
</evidence>
<evidence type="ECO:0000256" key="4">
    <source>
        <dbReference type="ARBA" id="ARBA00022832"/>
    </source>
</evidence>
<comment type="function">
    <text evidence="9">Catalyzes the condensation reaction of fatty acid synthesis by the addition to an acyl acceptor of two carbons from malonyl-ACP. Catalyzes the first condensation reaction which initiates fatty acid synthesis and may therefore play a role in governing the total rate of fatty acid production. Possesses both acetoacetyl-ACP synthase and acetyl transacylase activities. Its substrate specificity determines the biosynthesis of branched-chain and/or straight-chain of fatty acids.</text>
</comment>
<evidence type="ECO:0000313" key="12">
    <source>
        <dbReference type="EMBL" id="MBD7916371.1"/>
    </source>
</evidence>
<keyword evidence="8 9" id="KW-0012">Acyltransferase</keyword>
<sequence length="325" mass="35237">MKGVKILGFGHYCPENIVSNVDLEEIVETTDEWIIKRTGIKERRISTGEGTVDLAYKAALNALENSKCSKDDIDLIIVATTSPDKLMPSTACSIQGLLDCKNAAAFDISAACSGFVYSLIVASSLIKTTGKKKALVIGSEVLSKIVDWSDRSTCVLFGDGAGAAILEISENDDCIISTCFAADGNLGEKSLVAAELKINTPFISDNLEEKRYIEMKGGEVFKFAVSVLPEIVRELLEKSNEDINDIKFIVPHQANLRIIDEAARRLKINKEKFYVNVDRYGNTSAASIPIALSELFEKGLINKGDKIILAAFGGGLTWAGALIKF</sequence>
<dbReference type="InterPro" id="IPR004655">
    <property type="entry name" value="FabH"/>
</dbReference>
<evidence type="ECO:0000256" key="3">
    <source>
        <dbReference type="ARBA" id="ARBA00022679"/>
    </source>
</evidence>
<dbReference type="HAMAP" id="MF_01815">
    <property type="entry name" value="FabH"/>
    <property type="match status" value="1"/>
</dbReference>
<gene>
    <name evidence="9" type="primary">fabH</name>
    <name evidence="12" type="ORF">H9660_14585</name>
</gene>